<dbReference type="EMBL" id="CP002376">
    <property type="protein sequence ID" value="AEZ59543.1"/>
    <property type="molecule type" value="Genomic_DNA"/>
</dbReference>
<dbReference type="Proteomes" id="UP000008192">
    <property type="component" value="Chromosome"/>
</dbReference>
<evidence type="ECO:0000259" key="1">
    <source>
        <dbReference type="Pfam" id="PF13186"/>
    </source>
</evidence>
<dbReference type="PANTHER" id="PTHR11228:SF7">
    <property type="entry name" value="PQQA PEPTIDE CYCLASE"/>
    <property type="match status" value="1"/>
</dbReference>
<dbReference type="NCBIfam" id="TIGR04321">
    <property type="entry name" value="spiroSPASM"/>
    <property type="match status" value="1"/>
</dbReference>
<dbReference type="Gene3D" id="3.20.20.70">
    <property type="entry name" value="Aldolase class I"/>
    <property type="match status" value="1"/>
</dbReference>
<dbReference type="CDD" id="cd21109">
    <property type="entry name" value="SPASM"/>
    <property type="match status" value="1"/>
</dbReference>
<dbReference type="InterPro" id="IPR050377">
    <property type="entry name" value="Radical_SAM_PqqE_MftC-like"/>
</dbReference>
<dbReference type="AlphaFoldDB" id="A0AAU8Q2S9"/>
<dbReference type="Pfam" id="PF13186">
    <property type="entry name" value="SPASM"/>
    <property type="match status" value="1"/>
</dbReference>
<gene>
    <name evidence="2" type="ordered locus">TPEGAU_0284</name>
</gene>
<evidence type="ECO:0000313" key="2">
    <source>
        <dbReference type="EMBL" id="AEZ59543.1"/>
    </source>
</evidence>
<dbReference type="InterPro" id="IPR027608">
    <property type="entry name" value="Spiro_SPASM"/>
</dbReference>
<proteinExistence type="predicted"/>
<sequence length="559" mass="62581">MRADKGAVGTVAVVCAFDLSDYAFVPLCGTREQSCMKAVPGFVPCVEVRGCESTAGVGRRCAFERAVTAAYALPGCHQVCVYADAASAAKVARFMQCATPIFPSLRVNVLDDMRVSAFFAHVARVCAEYAQLGEEPEAVFVLRADAPFIDSVASAQLYAQHREYLAEYSFADGYPEGLFAAVVAPGLFPILATLTQDAHICFDTSFIFESIKTDINSFDLETMIAPVDVRHLRLEFYTSSKAQFLQCAAFTDITAENYAQLISAREHALRTVPAYYALELTRAYPLSSLYRPVSFPAQVENASLMPKEEACALIRRIADFSERAVISLSVFGDPVLYPALCDVVREILKYPGLSVLIETSGLGWQESVVRDLCECARNSARTPFAIGWIVFLDAVSSGMYSQVHRVSLSEAEFFLKEATEFAMQVHAQCPGVLWPQIFRMNENEKELEPFYRTWKERVGQVIVQKYDHVCGLLPDRRVADLSPLERYPCWHLKRDMIIFTDGRVPLCKEDVHCRHALGNAFQQDLAQIWRRGQDVYLQHVRAVHEGLCGQCDEYYTYNF</sequence>
<feature type="domain" description="4Fe4S-binding SPASM" evidence="1">
    <location>
        <begin position="489"/>
        <end position="552"/>
    </location>
</feature>
<dbReference type="PANTHER" id="PTHR11228">
    <property type="entry name" value="RADICAL SAM DOMAIN PROTEIN"/>
    <property type="match status" value="1"/>
</dbReference>
<dbReference type="InterPro" id="IPR023885">
    <property type="entry name" value="4Fe4S-binding_SPASM_dom"/>
</dbReference>
<dbReference type="KEGG" id="tpg:TPEGAU_0284"/>
<organism evidence="2 3">
    <name type="scientific">Treponema pallidum subsp. pertenue (strain Gauthier)</name>
    <dbReference type="NCBI Taxonomy" id="491080"/>
    <lineage>
        <taxon>Bacteria</taxon>
        <taxon>Pseudomonadati</taxon>
        <taxon>Spirochaetota</taxon>
        <taxon>Spirochaetia</taxon>
        <taxon>Spirochaetales</taxon>
        <taxon>Treponemataceae</taxon>
        <taxon>Treponema</taxon>
    </lineage>
</organism>
<reference evidence="3" key="1">
    <citation type="journal article" date="2012" name="PLoS Negl. Trop. Dis.">
        <title>Whole genome sequences of three Treponema pallidum ssp. pertenue strains: yaws and syphilis treponemes differ in less than 0.2% of the genome sequence.</title>
        <authorList>
            <person name="Cejkova D."/>
            <person name="Zobanikova M."/>
            <person name="Chen L."/>
            <person name="Pospisilova P."/>
            <person name="Strouhal M."/>
            <person name="Qin X."/>
            <person name="Mikalova L."/>
            <person name="Norris S.J."/>
            <person name="Muzny D.M."/>
            <person name="Gibbs R.A."/>
            <person name="Fulton L.L."/>
            <person name="Sodergren E."/>
            <person name="Weinstock G.M."/>
            <person name="Smajs D."/>
        </authorList>
    </citation>
    <scope>NUCLEOTIDE SEQUENCE [LARGE SCALE GENOMIC DNA]</scope>
    <source>
        <strain evidence="3">Gauthier</strain>
    </source>
</reference>
<dbReference type="InterPro" id="IPR013785">
    <property type="entry name" value="Aldolase_TIM"/>
</dbReference>
<protein>
    <submittedName>
        <fullName evidence="2">Fe-S oxidoreductase domain protein</fullName>
    </submittedName>
</protein>
<dbReference type="SUPFAM" id="SSF102114">
    <property type="entry name" value="Radical SAM enzymes"/>
    <property type="match status" value="1"/>
</dbReference>
<evidence type="ECO:0000313" key="3">
    <source>
        <dbReference type="Proteomes" id="UP000008192"/>
    </source>
</evidence>
<accession>A0AAU8Q2S9</accession>
<dbReference type="InterPro" id="IPR058240">
    <property type="entry name" value="rSAM_sf"/>
</dbReference>
<name>A0AAU8Q2S9_TREPG</name>